<proteinExistence type="predicted"/>
<organism evidence="6">
    <name type="scientific">Leptocylindrus danicus</name>
    <dbReference type="NCBI Taxonomy" id="163516"/>
    <lineage>
        <taxon>Eukaryota</taxon>
        <taxon>Sar</taxon>
        <taxon>Stramenopiles</taxon>
        <taxon>Ochrophyta</taxon>
        <taxon>Bacillariophyta</taxon>
        <taxon>Coscinodiscophyceae</taxon>
        <taxon>Chaetocerotophycidae</taxon>
        <taxon>Leptocylindrales</taxon>
        <taxon>Leptocylindraceae</taxon>
        <taxon>Leptocylindrus</taxon>
    </lineage>
</organism>
<dbReference type="SUPFAM" id="SSF82199">
    <property type="entry name" value="SET domain"/>
    <property type="match status" value="1"/>
</dbReference>
<dbReference type="InterPro" id="IPR046341">
    <property type="entry name" value="SET_dom_sf"/>
</dbReference>
<name>A0A7S2P8K8_9STRA</name>
<accession>A0A7S2P8K8</accession>
<dbReference type="SUPFAM" id="SSF81822">
    <property type="entry name" value="RuBisCo LSMT C-terminal, substrate-binding domain"/>
    <property type="match status" value="1"/>
</dbReference>
<dbReference type="Pfam" id="PF00856">
    <property type="entry name" value="SET"/>
    <property type="match status" value="1"/>
</dbReference>
<dbReference type="Gene3D" id="3.90.1420.10">
    <property type="entry name" value="Rubisco LSMT, substrate-binding domain"/>
    <property type="match status" value="1"/>
</dbReference>
<dbReference type="Gene3D" id="3.90.1410.10">
    <property type="entry name" value="set domain protein methyltransferase, domain 1"/>
    <property type="match status" value="1"/>
</dbReference>
<dbReference type="InterPro" id="IPR015353">
    <property type="entry name" value="Rubisco_LSMT_subst-bd"/>
</dbReference>
<reference evidence="6" key="1">
    <citation type="submission" date="2021-01" db="EMBL/GenBank/DDBJ databases">
        <authorList>
            <person name="Corre E."/>
            <person name="Pelletier E."/>
            <person name="Niang G."/>
            <person name="Scheremetjew M."/>
            <person name="Finn R."/>
            <person name="Kale V."/>
            <person name="Holt S."/>
            <person name="Cochrane G."/>
            <person name="Meng A."/>
            <person name="Brown T."/>
            <person name="Cohen L."/>
        </authorList>
    </citation>
    <scope>NUCLEOTIDE SEQUENCE</scope>
    <source>
        <strain evidence="6">B650</strain>
    </source>
</reference>
<feature type="compositionally biased region" description="Polar residues" evidence="4">
    <location>
        <begin position="39"/>
        <end position="55"/>
    </location>
</feature>
<keyword evidence="3" id="KW-0949">S-adenosyl-L-methionine</keyword>
<dbReference type="InterPro" id="IPR036464">
    <property type="entry name" value="Rubisco_LSMT_subst-bd_sf"/>
</dbReference>
<protein>
    <recommendedName>
        <fullName evidence="5">SET domain-containing protein</fullName>
    </recommendedName>
</protein>
<dbReference type="Pfam" id="PF09273">
    <property type="entry name" value="Rubis-subs-bind"/>
    <property type="match status" value="1"/>
</dbReference>
<dbReference type="PANTHER" id="PTHR13271:SF137">
    <property type="entry name" value="SET DOMAIN-CONTAINING PROTEIN"/>
    <property type="match status" value="1"/>
</dbReference>
<feature type="region of interest" description="Disordered" evidence="4">
    <location>
        <begin position="30"/>
        <end position="83"/>
    </location>
</feature>
<feature type="domain" description="SET" evidence="5">
    <location>
        <begin position="66"/>
        <end position="282"/>
    </location>
</feature>
<keyword evidence="1" id="KW-0489">Methyltransferase</keyword>
<evidence type="ECO:0000313" key="6">
    <source>
        <dbReference type="EMBL" id="CAD9583860.1"/>
    </source>
</evidence>
<gene>
    <name evidence="6" type="ORF">LDAN0321_LOCUS11121</name>
</gene>
<dbReference type="GO" id="GO:0032259">
    <property type="term" value="P:methylation"/>
    <property type="evidence" value="ECO:0007669"/>
    <property type="project" value="UniProtKB-KW"/>
</dbReference>
<dbReference type="InterPro" id="IPR001214">
    <property type="entry name" value="SET_dom"/>
</dbReference>
<evidence type="ECO:0000256" key="3">
    <source>
        <dbReference type="ARBA" id="ARBA00022691"/>
    </source>
</evidence>
<dbReference type="InterPro" id="IPR050600">
    <property type="entry name" value="SETD3_SETD6_MTase"/>
</dbReference>
<feature type="compositionally biased region" description="Acidic residues" evidence="4">
    <location>
        <begin position="56"/>
        <end position="78"/>
    </location>
</feature>
<dbReference type="CDD" id="cd10527">
    <property type="entry name" value="SET_LSMT"/>
    <property type="match status" value="1"/>
</dbReference>
<evidence type="ECO:0000256" key="1">
    <source>
        <dbReference type="ARBA" id="ARBA00022603"/>
    </source>
</evidence>
<evidence type="ECO:0000259" key="5">
    <source>
        <dbReference type="PROSITE" id="PS50280"/>
    </source>
</evidence>
<dbReference type="EMBL" id="HBGY01017213">
    <property type="protein sequence ID" value="CAD9583860.1"/>
    <property type="molecule type" value="Transcribed_RNA"/>
</dbReference>
<sequence>MDVSATNSGYDKYERFEHWLRENGSQIDMVELREYDTAPGSNASKSSTSAQVQTGNEEEDKKEENPEVEQLEQEEEECEMRGVHVKQSIPPNTTVIVIPKQCLITVEMGQATEIGQAILSSELDLDAPKHVFLMIFLLMDRRDPQSFFKHYYATLPKTLHNMPVFWNEEDLKYLEGSYLLQQIQDRNDAIREDYEAICNVAPVLSEIATLDEFKWARMCVCSRNFGLLINGVRTSALVPHADMLNHYRPRETKWTFDNERQAFTITTLQTIQGGAEIYDSYGQKCNHRFLLNYGFAIENNTELDGYCPNEVPLELSPLLLNELLEARGEIISSKPVTGALDIAKSEFWCRDTPAATALTVGALSIVSGDTKTYSNLCASSSYVKRIRVSVSNNENTKAMMSMLRVIVADEDELSAITCGGLYMYRTCKDVRFAISIKNERAALQLLSHVVEKALAQYPTTLDEDNVMLRSPDLLPAFSNARHATIQVRGEKEVLHHYKKLAEMALTVIELDDTEFENAIKTMQDSTHYTIVHYCADVIGSILRENKRAAGI</sequence>
<keyword evidence="2" id="KW-0808">Transferase</keyword>
<dbReference type="GO" id="GO:0016279">
    <property type="term" value="F:protein-lysine N-methyltransferase activity"/>
    <property type="evidence" value="ECO:0007669"/>
    <property type="project" value="TreeGrafter"/>
</dbReference>
<dbReference type="PROSITE" id="PS50280">
    <property type="entry name" value="SET"/>
    <property type="match status" value="1"/>
</dbReference>
<evidence type="ECO:0000256" key="4">
    <source>
        <dbReference type="SAM" id="MobiDB-lite"/>
    </source>
</evidence>
<dbReference type="AlphaFoldDB" id="A0A7S2P8K8"/>
<evidence type="ECO:0000256" key="2">
    <source>
        <dbReference type="ARBA" id="ARBA00022679"/>
    </source>
</evidence>
<dbReference type="PANTHER" id="PTHR13271">
    <property type="entry name" value="UNCHARACTERIZED PUTATIVE METHYLTRANSFERASE"/>
    <property type="match status" value="1"/>
</dbReference>